<dbReference type="AlphaFoldDB" id="A0A089L5Q9"/>
<protein>
    <submittedName>
        <fullName evidence="2">Uncharacterized protein</fullName>
    </submittedName>
</protein>
<dbReference type="HOGENOM" id="CLU_192959_0_0_9"/>
<dbReference type="Proteomes" id="UP000029518">
    <property type="component" value="Chromosome"/>
</dbReference>
<evidence type="ECO:0000256" key="1">
    <source>
        <dbReference type="SAM" id="MobiDB-lite"/>
    </source>
</evidence>
<dbReference type="OrthoDB" id="2644386at2"/>
<sequence>MKQENKQEPGKFVGDGFAPAPTNEVGDWGNSDGFSLWDAAGAAPENGLEDWEGRQETHDMFHDSYD</sequence>
<evidence type="ECO:0000313" key="3">
    <source>
        <dbReference type="Proteomes" id="UP000029518"/>
    </source>
</evidence>
<feature type="compositionally biased region" description="Basic and acidic residues" evidence="1">
    <location>
        <begin position="51"/>
        <end position="66"/>
    </location>
</feature>
<name>A0A089L5Q9_PAEBO</name>
<organism evidence="2 3">
    <name type="scientific">Paenibacillus borealis</name>
    <dbReference type="NCBI Taxonomy" id="160799"/>
    <lineage>
        <taxon>Bacteria</taxon>
        <taxon>Bacillati</taxon>
        <taxon>Bacillota</taxon>
        <taxon>Bacilli</taxon>
        <taxon>Bacillales</taxon>
        <taxon>Paenibacillaceae</taxon>
        <taxon>Paenibacillus</taxon>
    </lineage>
</organism>
<evidence type="ECO:0000313" key="2">
    <source>
        <dbReference type="EMBL" id="AIQ56132.1"/>
    </source>
</evidence>
<dbReference type="KEGG" id="pbd:PBOR_03545"/>
<feature type="region of interest" description="Disordered" evidence="1">
    <location>
        <begin position="1"/>
        <end position="66"/>
    </location>
</feature>
<keyword evidence="3" id="KW-1185">Reference proteome</keyword>
<accession>A0A089L5Q9</accession>
<gene>
    <name evidence="2" type="ORF">PBOR_03545</name>
</gene>
<proteinExistence type="predicted"/>
<reference evidence="2" key="1">
    <citation type="submission" date="2014-08" db="EMBL/GenBank/DDBJ databases">
        <title>Comparative genomics of the Paenibacillus odorifer group.</title>
        <authorList>
            <person name="den Bakker H.C."/>
            <person name="Tsai Y.-C.Y.-C."/>
            <person name="Martin N."/>
            <person name="Korlach J."/>
            <person name="Wiedmann M."/>
        </authorList>
    </citation>
    <scope>NUCLEOTIDE SEQUENCE [LARGE SCALE GENOMIC DNA]</scope>
    <source>
        <strain evidence="2">DSM 13188</strain>
    </source>
</reference>
<dbReference type="EMBL" id="CP009285">
    <property type="protein sequence ID" value="AIQ56132.1"/>
    <property type="molecule type" value="Genomic_DNA"/>
</dbReference>
<dbReference type="RefSeq" id="WP_042210472.1">
    <property type="nucleotide sequence ID" value="NZ_CP009285.1"/>
</dbReference>